<dbReference type="InterPro" id="IPR013083">
    <property type="entry name" value="Znf_RING/FYVE/PHD"/>
</dbReference>
<dbReference type="PROSITE" id="PS51184">
    <property type="entry name" value="JMJC"/>
    <property type="match status" value="1"/>
</dbReference>
<dbReference type="EC" id="1.14.11.66" evidence="3"/>
<feature type="compositionally biased region" description="Low complexity" evidence="12">
    <location>
        <begin position="315"/>
        <end position="332"/>
    </location>
</feature>
<sequence>MSTEIGDQIIVDISSRPYSGSSQPLPTTPPKTDKTSSITTPQPEAGPSTRRRTRTSDVHLDEPGDSVPKVEVKEETKEKEERKYIQPDHFYQTTNHPNQAGVTRGIPKIGDGSLSPHDDPHALRGIPVFKPTMEEFQDFEAYATATTEWGQYSGIVKIVPPEEWTAAVPPISKATLSTQTIRVPIQQNIFGSSGLFRIANVPKNKNRPLSVKEWFNKCKDKKFAGPGPKDMGKTLNRDSKEAIEWRARRNAEIKKEKEEKREKKKKAAERKAERQAAASAKEEGQVNDDGESNEKEQTEDVDTGDPTSNVPPLDHSSTSTHSSPEPTNPTTPEADDESKAIDPWYKTFKPSEDWLPPDTRPEDYTVEACAALERQLWKNLGLGEPSWYGADMEGSLFVDEKTPWNVAHLPNLLNRWDLKHLPGVNAPYLYFGMWGASFAWHVEDMDLFSINYIHFGAPKYWYAVPQLQAEKFERVLTGYFPEESRNCDQYLRHKSFAVSPQRLADDGVHVNMLLHNQGEFVITYPRGYHAGFNMGFNCAESVNFALESWVELGRRAKSCQCVTHSVHIDVDEMIAKEEKRLNGQQELLDAIAEERQNKKPRKRVIDPSGPPRKRVKREIAIAGDEADETIDMDQEEVHNAAKVAVMRKKKPKSFIDLSPSKSKLETAIVIGNPVYPCLFCPSLELEGLLPVFEPTDTIKNIWKPRTKSIQIHHQCALAMPGIGIEDRELDGKLLTYVVGLENIEQARWKLKCGACQDNRVAKSGAKIQCTKGKCPRAYHVSCAKNHDATSLKIWEVEIPVLPAEGEEPLPEGAPIPMIKDIKVELLCALHNPENKAQLEERKANNYKQKVMSVPIGSSIKIKVRGGASLEYTLLEIREQTQEVVIQDNAGESAVYPWFNIDFRPASTMTENEYARIHTHVRRISENRSTGTTPVADRSTYPQKQPPSAIPRPVLPSVRNGDLNVPRPHLLPISQPHSAPLRLDQMLNPKSEVPSRVFLCEDPRTAGYIPKNYPPPLQYMRTSVPSPFVNGRSVPHPVPPIVQRHYYPPQMTYAPPGLHAQIAPYDSRDPYSRPLPPYERSHHLPNHHMPMDTSRRSSLTDQPPPLIMANGHHVLPPVHQMHPPPHAAHIRSYAAPHRINGSHPYPPPSNGYTPSQQGSHNHTLLPTNSNTSSTNGVGKIDLGIQRMQALMNTLRPLVVPAIHLAGTNGKGSVSAILESCLMAAGLNVARYNSPHLLEPRDAIRINGRPPSRQAYMDAITLVENLNRQYNLQATTFEVATAAAYQIINNILPSIDIMIIECGMGGARDATNVIPDDIKVISGLTAVGLDHTSFLGSTIVEIAEEKSKIVQNGGTLVLAPQAHQDAILAARHVVIYKNARIIESSRSEELPRPTPPMSLRPFQRPAPKLVRTLLPDLSGSPSKQRSGRVIVTELSLGGQHQLDNLSLAISILHVLRSDARARSIQPKLGGLTDQVVQTGVGRAEWAGRCSWIEYRNLPILVDGAHNSDSAKTLRQYIDSLNFGDKPRPRVKFIVSLSNSPGKSIESVLTPLLRKGDEIITMEFSTPIEGMPWIKSTPSDEIARVASTIVGQGNVKFGGQGINGLRDLLDQLHQQAEEDLIVVCGSLYGVADVYRLFTGV</sequence>
<dbReference type="SUPFAM" id="SSF53623">
    <property type="entry name" value="MurD-like peptide ligases, catalytic domain"/>
    <property type="match status" value="1"/>
</dbReference>
<evidence type="ECO:0000256" key="8">
    <source>
        <dbReference type="ARBA" id="ARBA00022833"/>
    </source>
</evidence>
<dbReference type="RefSeq" id="XP_062790210.1">
    <property type="nucleotide sequence ID" value="XM_062934159.1"/>
</dbReference>
<organism evidence="16 17">
    <name type="scientific">Kwoniella shivajii</name>
    <dbReference type="NCBI Taxonomy" id="564305"/>
    <lineage>
        <taxon>Eukaryota</taxon>
        <taxon>Fungi</taxon>
        <taxon>Dikarya</taxon>
        <taxon>Basidiomycota</taxon>
        <taxon>Agaricomycotina</taxon>
        <taxon>Tremellomycetes</taxon>
        <taxon>Tremellales</taxon>
        <taxon>Cryptococcaceae</taxon>
        <taxon>Kwoniella</taxon>
    </lineage>
</organism>
<evidence type="ECO:0000256" key="10">
    <source>
        <dbReference type="ARBA" id="ARBA00022842"/>
    </source>
</evidence>
<feature type="compositionally biased region" description="Polar residues" evidence="12">
    <location>
        <begin position="1149"/>
        <end position="1165"/>
    </location>
</feature>
<dbReference type="NCBIfam" id="TIGR01499">
    <property type="entry name" value="folC"/>
    <property type="match status" value="1"/>
</dbReference>
<feature type="region of interest" description="Disordered" evidence="12">
    <location>
        <begin position="1065"/>
        <end position="1099"/>
    </location>
</feature>
<keyword evidence="7" id="KW-0863">Zinc-finger</keyword>
<evidence type="ECO:0000256" key="3">
    <source>
        <dbReference type="ARBA" id="ARBA00012900"/>
    </source>
</evidence>
<evidence type="ECO:0000256" key="1">
    <source>
        <dbReference type="ARBA" id="ARBA00008276"/>
    </source>
</evidence>
<dbReference type="Gene3D" id="3.30.40.10">
    <property type="entry name" value="Zinc/RING finger domain, C3HC4 (zinc finger)"/>
    <property type="match status" value="1"/>
</dbReference>
<dbReference type="Proteomes" id="UP001329825">
    <property type="component" value="Chromosome 3"/>
</dbReference>
<comment type="similarity">
    <text evidence="1">Belongs to the folylpolyglutamate synthase family.</text>
</comment>
<evidence type="ECO:0000256" key="5">
    <source>
        <dbReference type="ARBA" id="ARBA00022723"/>
    </source>
</evidence>
<comment type="similarity">
    <text evidence="2">Belongs to the JHDM3 histone demethylase family.</text>
</comment>
<dbReference type="PROSITE" id="PS51183">
    <property type="entry name" value="JMJN"/>
    <property type="match status" value="1"/>
</dbReference>
<keyword evidence="8" id="KW-0862">Zinc</keyword>
<keyword evidence="9" id="KW-0067">ATP-binding</keyword>
<dbReference type="Pfam" id="PF02375">
    <property type="entry name" value="JmjN"/>
    <property type="match status" value="1"/>
</dbReference>
<evidence type="ECO:0000256" key="4">
    <source>
        <dbReference type="ARBA" id="ARBA00022598"/>
    </source>
</evidence>
<dbReference type="Gene3D" id="3.90.190.20">
    <property type="entry name" value="Mur ligase, C-terminal domain"/>
    <property type="match status" value="1"/>
</dbReference>
<accession>A0ABZ1CUN9</accession>
<proteinExistence type="inferred from homology"/>
<evidence type="ECO:0000256" key="7">
    <source>
        <dbReference type="ARBA" id="ARBA00022771"/>
    </source>
</evidence>
<dbReference type="CDD" id="cd15571">
    <property type="entry name" value="ePHD"/>
    <property type="match status" value="1"/>
</dbReference>
<dbReference type="Gene3D" id="2.60.120.650">
    <property type="entry name" value="Cupin"/>
    <property type="match status" value="1"/>
</dbReference>
<evidence type="ECO:0000256" key="12">
    <source>
        <dbReference type="SAM" id="MobiDB-lite"/>
    </source>
</evidence>
<feature type="compositionally biased region" description="Pro residues" evidence="12">
    <location>
        <begin position="943"/>
        <end position="953"/>
    </location>
</feature>
<feature type="region of interest" description="Disordered" evidence="12">
    <location>
        <begin position="1136"/>
        <end position="1175"/>
    </location>
</feature>
<dbReference type="InterPro" id="IPR034732">
    <property type="entry name" value="EPHD"/>
</dbReference>
<feature type="compositionally biased region" description="Basic and acidic residues" evidence="12">
    <location>
        <begin position="230"/>
        <end position="261"/>
    </location>
</feature>
<evidence type="ECO:0000256" key="6">
    <source>
        <dbReference type="ARBA" id="ARBA00022741"/>
    </source>
</evidence>
<dbReference type="InterPro" id="IPR003347">
    <property type="entry name" value="JmjC_dom"/>
</dbReference>
<dbReference type="PROSITE" id="PS01012">
    <property type="entry name" value="FOLYLPOLYGLU_SYNT_2"/>
    <property type="match status" value="1"/>
</dbReference>
<feature type="compositionally biased region" description="Basic and acidic residues" evidence="12">
    <location>
        <begin position="54"/>
        <end position="86"/>
    </location>
</feature>
<feature type="domain" description="JmjN" evidence="13">
    <location>
        <begin position="126"/>
        <end position="167"/>
    </location>
</feature>
<dbReference type="SMART" id="SM00545">
    <property type="entry name" value="JmjN"/>
    <property type="match status" value="1"/>
</dbReference>
<name>A0ABZ1CUN9_9TREE</name>
<dbReference type="Pfam" id="PF13771">
    <property type="entry name" value="zf-HC5HC2H"/>
    <property type="match status" value="1"/>
</dbReference>
<keyword evidence="5" id="KW-0479">Metal-binding</keyword>
<feature type="domain" description="PHD-type" evidence="15">
    <location>
        <begin position="674"/>
        <end position="831"/>
    </location>
</feature>
<feature type="region of interest" description="Disordered" evidence="12">
    <location>
        <begin position="923"/>
        <end position="956"/>
    </location>
</feature>
<evidence type="ECO:0000256" key="2">
    <source>
        <dbReference type="ARBA" id="ARBA00009711"/>
    </source>
</evidence>
<dbReference type="InterPro" id="IPR003349">
    <property type="entry name" value="JmjN"/>
</dbReference>
<keyword evidence="10" id="KW-0460">Magnesium</keyword>
<feature type="compositionally biased region" description="Basic and acidic residues" evidence="12">
    <location>
        <begin position="269"/>
        <end position="284"/>
    </location>
</feature>
<dbReference type="Gene3D" id="3.40.1190.10">
    <property type="entry name" value="Mur-like, catalytic domain"/>
    <property type="match status" value="1"/>
</dbReference>
<protein>
    <recommendedName>
        <fullName evidence="3">[histone H3]-trimethyl-L-lysine(9) demethylase</fullName>
        <ecNumber evidence="3">1.14.11.66</ecNumber>
    </recommendedName>
</protein>
<evidence type="ECO:0000313" key="16">
    <source>
        <dbReference type="EMBL" id="WRT65470.1"/>
    </source>
</evidence>
<dbReference type="InterPro" id="IPR018109">
    <property type="entry name" value="Folylpolyglutamate_synth_CS"/>
</dbReference>
<evidence type="ECO:0000259" key="15">
    <source>
        <dbReference type="PROSITE" id="PS51805"/>
    </source>
</evidence>
<dbReference type="InterPro" id="IPR036565">
    <property type="entry name" value="Mur-like_cat_sf"/>
</dbReference>
<dbReference type="SUPFAM" id="SSF53244">
    <property type="entry name" value="MurD-like peptide ligases, peptide-binding domain"/>
    <property type="match status" value="1"/>
</dbReference>
<dbReference type="PROSITE" id="PS51805">
    <property type="entry name" value="EPHD"/>
    <property type="match status" value="1"/>
</dbReference>
<reference evidence="16 17" key="1">
    <citation type="submission" date="2024-01" db="EMBL/GenBank/DDBJ databases">
        <title>Comparative genomics of Cryptococcus and Kwoniella reveals pathogenesis evolution and contrasting modes of karyotype evolution via chromosome fusion or intercentromeric recombination.</title>
        <authorList>
            <person name="Coelho M.A."/>
            <person name="David-Palma M."/>
            <person name="Shea T."/>
            <person name="Bowers K."/>
            <person name="McGinley-Smith S."/>
            <person name="Mohammad A.W."/>
            <person name="Gnirke A."/>
            <person name="Yurkov A.M."/>
            <person name="Nowrousian M."/>
            <person name="Sun S."/>
            <person name="Cuomo C.A."/>
            <person name="Heitman J."/>
        </authorList>
    </citation>
    <scope>NUCLEOTIDE SEQUENCE [LARGE SCALE GENOMIC DNA]</scope>
    <source>
        <strain evidence="16">CBS 11374</strain>
    </source>
</reference>
<feature type="region of interest" description="Disordered" evidence="12">
    <location>
        <begin position="1"/>
        <end position="101"/>
    </location>
</feature>
<feature type="compositionally biased region" description="Polar residues" evidence="12">
    <location>
        <begin position="91"/>
        <end position="101"/>
    </location>
</feature>
<dbReference type="PANTHER" id="PTHR10694:SF7">
    <property type="entry name" value="[HISTONE H3]-TRIMETHYL-L-LYSINE(9) DEMETHYLASE"/>
    <property type="match status" value="1"/>
</dbReference>
<gene>
    <name evidence="16" type="ORF">IL334_002413</name>
</gene>
<keyword evidence="4" id="KW-0436">Ligase</keyword>
<feature type="domain" description="JmjC" evidence="14">
    <location>
        <begin position="398"/>
        <end position="561"/>
    </location>
</feature>
<evidence type="ECO:0000256" key="11">
    <source>
        <dbReference type="ARBA" id="ARBA00049349"/>
    </source>
</evidence>
<evidence type="ECO:0000259" key="13">
    <source>
        <dbReference type="PROSITE" id="PS51183"/>
    </source>
</evidence>
<dbReference type="GeneID" id="87954544"/>
<dbReference type="InterPro" id="IPR036615">
    <property type="entry name" value="Mur_ligase_C_dom_sf"/>
</dbReference>
<feature type="region of interest" description="Disordered" evidence="12">
    <location>
        <begin position="221"/>
        <end position="340"/>
    </location>
</feature>
<evidence type="ECO:0000256" key="9">
    <source>
        <dbReference type="ARBA" id="ARBA00022840"/>
    </source>
</evidence>
<evidence type="ECO:0000259" key="14">
    <source>
        <dbReference type="PROSITE" id="PS51184"/>
    </source>
</evidence>
<comment type="catalytic activity">
    <reaction evidence="11">
        <text>N(6),N(6),N(6)-trimethyl-L-lysyl(9)-[histone H3] + 2 2-oxoglutarate + 2 O2 = N(6)-methyl-L-lysyl(9)-[histone H3] + 2 formaldehyde + 2 succinate + 2 CO2</text>
        <dbReference type="Rhea" id="RHEA:60200"/>
        <dbReference type="Rhea" id="RHEA-COMP:15538"/>
        <dbReference type="Rhea" id="RHEA-COMP:15542"/>
        <dbReference type="ChEBI" id="CHEBI:15379"/>
        <dbReference type="ChEBI" id="CHEBI:16526"/>
        <dbReference type="ChEBI" id="CHEBI:16810"/>
        <dbReference type="ChEBI" id="CHEBI:16842"/>
        <dbReference type="ChEBI" id="CHEBI:30031"/>
        <dbReference type="ChEBI" id="CHEBI:61929"/>
        <dbReference type="ChEBI" id="CHEBI:61961"/>
        <dbReference type="EC" id="1.14.11.66"/>
    </reaction>
</comment>
<keyword evidence="17" id="KW-1185">Reference proteome</keyword>
<dbReference type="InterPro" id="IPR001645">
    <property type="entry name" value="Folylpolyglutamate_synth"/>
</dbReference>
<dbReference type="EMBL" id="CP141883">
    <property type="protein sequence ID" value="WRT65470.1"/>
    <property type="molecule type" value="Genomic_DNA"/>
</dbReference>
<dbReference type="Pfam" id="PF02373">
    <property type="entry name" value="JmjC"/>
    <property type="match status" value="1"/>
</dbReference>
<evidence type="ECO:0000313" key="17">
    <source>
        <dbReference type="Proteomes" id="UP001329825"/>
    </source>
</evidence>
<dbReference type="SUPFAM" id="SSF51197">
    <property type="entry name" value="Clavaminate synthase-like"/>
    <property type="match status" value="1"/>
</dbReference>
<dbReference type="PANTHER" id="PTHR10694">
    <property type="entry name" value="LYSINE-SPECIFIC DEMETHYLASE"/>
    <property type="match status" value="1"/>
</dbReference>
<keyword evidence="6" id="KW-0547">Nucleotide-binding</keyword>
<dbReference type="SMART" id="SM00558">
    <property type="entry name" value="JmjC"/>
    <property type="match status" value="1"/>
</dbReference>